<sequence length="224" mass="24572">MFIVSDLLSLLPSSDSNVAPRPTVGSPAPKDPNDRLNFPLDPPRPIALVFVRHCGCPFAEDTVHTLLHKVLDDPERYTLASGSKLQFLIVTHAPLTESREWFASVLHAAYESYKPAEGKTKPDSDVIQQHFSLFPQGPSQSLSKAYGLGSLPSYSTMFSKGMWAEFSKLKERGIVNRATASGSDRWAAHGGCVVDQNGTVKWIWIADKIEEFGDWEAAVSSLGI</sequence>
<dbReference type="EMBL" id="LN483166">
    <property type="protein sequence ID" value="CED84848.1"/>
    <property type="molecule type" value="Genomic_DNA"/>
</dbReference>
<dbReference type="PANTHER" id="PTHR42336">
    <property type="entry name" value="THIOREDOXIN DOMAIN-CONTAINING PROTEIN-RELATED"/>
    <property type="match status" value="1"/>
</dbReference>
<accession>A0A0F7SXF3</accession>
<organism evidence="1">
    <name type="scientific">Phaffia rhodozyma</name>
    <name type="common">Yeast</name>
    <name type="synonym">Xanthophyllomyces dendrorhous</name>
    <dbReference type="NCBI Taxonomy" id="264483"/>
    <lineage>
        <taxon>Eukaryota</taxon>
        <taxon>Fungi</taxon>
        <taxon>Dikarya</taxon>
        <taxon>Basidiomycota</taxon>
        <taxon>Agaricomycotina</taxon>
        <taxon>Tremellomycetes</taxon>
        <taxon>Cystofilobasidiales</taxon>
        <taxon>Mrakiaceae</taxon>
        <taxon>Phaffia</taxon>
    </lineage>
</organism>
<evidence type="ECO:0008006" key="2">
    <source>
        <dbReference type="Google" id="ProtNLM"/>
    </source>
</evidence>
<dbReference type="AlphaFoldDB" id="A0A0F7SXF3"/>
<proteinExistence type="predicted"/>
<protein>
    <recommendedName>
        <fullName evidence="2">Thioredoxin-like fold</fullName>
    </recommendedName>
</protein>
<reference evidence="1" key="1">
    <citation type="submission" date="2014-08" db="EMBL/GenBank/DDBJ databases">
        <authorList>
            <person name="Sharma Rahul"/>
            <person name="Thines Marco"/>
        </authorList>
    </citation>
    <scope>NUCLEOTIDE SEQUENCE</scope>
</reference>
<dbReference type="PANTHER" id="PTHR42336:SF2">
    <property type="entry name" value="THIOREDOXIN DOMAIN-CONTAINING PROTEIN"/>
    <property type="match status" value="1"/>
</dbReference>
<name>A0A0F7SXF3_PHARH</name>
<evidence type="ECO:0000313" key="1">
    <source>
        <dbReference type="EMBL" id="CED84848.1"/>
    </source>
</evidence>